<keyword evidence="4" id="KW-0670">Pyruvate</keyword>
<proteinExistence type="predicted"/>
<reference evidence="5" key="1">
    <citation type="submission" date="2018-09" db="EMBL/GenBank/DDBJ databases">
        <title>Paracoccus onubensis nov. sp. a moderate halophilic bacterium isolated from Gruta de las Maravillas (Aracena, Spain).</title>
        <authorList>
            <person name="Jurado V."/>
            <person name="Gutierrez-Patricio S."/>
            <person name="Gonzalez-Pimentel J.L."/>
            <person name="Miller A.Z."/>
            <person name="Laiz L."/>
            <person name="Saiz-Jimenez C."/>
        </authorList>
    </citation>
    <scope>NUCLEOTIDE SEQUENCE [LARGE SCALE GENOMIC DNA]</scope>
    <source>
        <strain evidence="5">DSM 26381</strain>
    </source>
</reference>
<dbReference type="AlphaFoldDB" id="A0A419AA42"/>
<dbReference type="RefSeq" id="WP_119897081.1">
    <property type="nucleotide sequence ID" value="NZ_QNRC01000032.1"/>
</dbReference>
<dbReference type="OrthoDB" id="9768133at2"/>
<dbReference type="InterPro" id="IPR033129">
    <property type="entry name" value="PEPCASE_His_AS"/>
</dbReference>
<gene>
    <name evidence="4" type="ORF">D3P05_04990</name>
</gene>
<accession>A0A419AA42</accession>
<dbReference type="PROSITE" id="PS00393">
    <property type="entry name" value="PEPCASE_2"/>
    <property type="match status" value="1"/>
</dbReference>
<dbReference type="Proteomes" id="UP000283587">
    <property type="component" value="Unassembled WGS sequence"/>
</dbReference>
<dbReference type="InterPro" id="IPR015813">
    <property type="entry name" value="Pyrv/PenolPyrv_kinase-like_dom"/>
</dbReference>
<dbReference type="PANTHER" id="PTHR30523">
    <property type="entry name" value="PHOSPHOENOLPYRUVATE CARBOXYLASE"/>
    <property type="match status" value="1"/>
</dbReference>
<dbReference type="EMBL" id="QZEW01000016">
    <property type="protein sequence ID" value="RJL19420.1"/>
    <property type="molecule type" value="Genomic_DNA"/>
</dbReference>
<evidence type="ECO:0000256" key="3">
    <source>
        <dbReference type="PROSITE-ProRule" id="PRU10112"/>
    </source>
</evidence>
<comment type="function">
    <text evidence="1">Forms oxaloacetate, a four-carbon dicarboxylic acid source for the tricarboxylic acid cycle.</text>
</comment>
<name>A0A419AA42_9RHOB</name>
<comment type="caution">
    <text evidence="4">The sequence shown here is derived from an EMBL/GenBank/DDBJ whole genome shotgun (WGS) entry which is preliminary data.</text>
</comment>
<evidence type="ECO:0000256" key="2">
    <source>
        <dbReference type="ARBA" id="ARBA00022419"/>
    </source>
</evidence>
<keyword evidence="5" id="KW-1185">Reference proteome</keyword>
<dbReference type="GO" id="GO:0008964">
    <property type="term" value="F:phosphoenolpyruvate carboxylase activity"/>
    <property type="evidence" value="ECO:0007669"/>
    <property type="project" value="InterPro"/>
</dbReference>
<protein>
    <recommendedName>
        <fullName evidence="2">Phosphoenolpyruvate carboxylase</fullName>
    </recommendedName>
</protein>
<dbReference type="PRINTS" id="PR00150">
    <property type="entry name" value="PEPCARBXLASE"/>
</dbReference>
<dbReference type="GO" id="GO:0015977">
    <property type="term" value="P:carbon fixation"/>
    <property type="evidence" value="ECO:0007669"/>
    <property type="project" value="InterPro"/>
</dbReference>
<dbReference type="Pfam" id="PF00311">
    <property type="entry name" value="PEPcase"/>
    <property type="match status" value="1"/>
</dbReference>
<dbReference type="GO" id="GO:0005829">
    <property type="term" value="C:cytosol"/>
    <property type="evidence" value="ECO:0007669"/>
    <property type="project" value="TreeGrafter"/>
</dbReference>
<dbReference type="PANTHER" id="PTHR30523:SF32">
    <property type="entry name" value="PHOSPHOENOLPYRUVATE CARBOXYLASE"/>
    <property type="match status" value="1"/>
</dbReference>
<evidence type="ECO:0000313" key="5">
    <source>
        <dbReference type="Proteomes" id="UP000283587"/>
    </source>
</evidence>
<sequence>MQAGAADIGAEPSAGQGRCHADRLRGELRGLWQRVIGRHAPQVVPLLTGEAAGLREADMSAYLQGLDIWFQLLRIIDEHAAMRLRREAETRSGPAAIEGSLARTLQSAPDMPRESVARSLCQLRVGPTLTAHPTEAKRVTVLEIHRRIYRALARLESQRWTRHERAALMAEIESEIDLLWLTGELRRQRPSPLNEIEWGLQFFRDSLFDAVPNVVRQFHDAVDGRYGPGQETGAPLRFHSWIGGDRDGNPHVTVETTRAALELGRDAILDRYRQGLTLAARHLSISSEIAGLRPETRARLAAVIDAAELPEADRQRNPGELFRQAASAMQRRLGAIAGGPGPAYPHLRDFIADLRRVETALHDIGAATLAHRLVRPLRWQAEVFGFRTVTLDVRQNSSVTTRVLAGIWAQSGPAPEYGSAEWSRRLRGELGQEALPRLDRDALGGEARELLELLALLHRARFGADPLAIGTFILSMTRSCDDLLAVFLLARHAGFGAERLDLRVVPLFETIDDLRAAPRILDELLRVPLARRSLATGDNRVEVMLGYSDSNKDGGFLCSTWELEKAQRSIAAVLARHGLLPVFFHGRGGSVSRGGAPTGRAIAALPRGTINGQLRITEQGEVVSSKFANRGTAEYELELLLSSVMAQSLPAAPEPVRPEFNDTLEALSDMSCTAYRALLHRPGFIDYFCQASPVEELALLKMGSRPARRFGAGGLEDLRAIPWVFAWSQNRHLITGWYGFGSAIETFRRFHRDDGDALLRRMFRDSRIFRLIVDEVEKSLFHADMRIAETYAALVRDPAVRQDIFGRIGQEYRRSRAAVVFLTGQPGIGERFPNMAARFDRTRADLERVHGLQVRLLDHNRHEPGPRISIALMQTMNCISTALGWTG</sequence>
<feature type="active site" evidence="3">
    <location>
        <position position="552"/>
    </location>
</feature>
<evidence type="ECO:0000313" key="4">
    <source>
        <dbReference type="EMBL" id="RJL19420.1"/>
    </source>
</evidence>
<organism evidence="4 5">
    <name type="scientific">Paracoccus siganidrum</name>
    <dbReference type="NCBI Taxonomy" id="1276757"/>
    <lineage>
        <taxon>Bacteria</taxon>
        <taxon>Pseudomonadati</taxon>
        <taxon>Pseudomonadota</taxon>
        <taxon>Alphaproteobacteria</taxon>
        <taxon>Rhodobacterales</taxon>
        <taxon>Paracoccaceae</taxon>
        <taxon>Paracoccus</taxon>
    </lineage>
</organism>
<dbReference type="GO" id="GO:0006099">
    <property type="term" value="P:tricarboxylic acid cycle"/>
    <property type="evidence" value="ECO:0007669"/>
    <property type="project" value="InterPro"/>
</dbReference>
<dbReference type="InterPro" id="IPR021135">
    <property type="entry name" value="PEP_COase"/>
</dbReference>
<dbReference type="SUPFAM" id="SSF51621">
    <property type="entry name" value="Phosphoenolpyruvate/pyruvate domain"/>
    <property type="match status" value="1"/>
</dbReference>
<evidence type="ECO:0000256" key="1">
    <source>
        <dbReference type="ARBA" id="ARBA00003670"/>
    </source>
</evidence>